<gene>
    <name evidence="2" type="ORF">QLX08_010267</name>
</gene>
<dbReference type="AlphaFoldDB" id="A0AAW0ZDB0"/>
<organism evidence="2 3">
    <name type="scientific">Tetragonisca angustula</name>
    <dbReference type="NCBI Taxonomy" id="166442"/>
    <lineage>
        <taxon>Eukaryota</taxon>
        <taxon>Metazoa</taxon>
        <taxon>Ecdysozoa</taxon>
        <taxon>Arthropoda</taxon>
        <taxon>Hexapoda</taxon>
        <taxon>Insecta</taxon>
        <taxon>Pterygota</taxon>
        <taxon>Neoptera</taxon>
        <taxon>Endopterygota</taxon>
        <taxon>Hymenoptera</taxon>
        <taxon>Apocrita</taxon>
        <taxon>Aculeata</taxon>
        <taxon>Apoidea</taxon>
        <taxon>Anthophila</taxon>
        <taxon>Apidae</taxon>
        <taxon>Tetragonisca</taxon>
    </lineage>
</organism>
<sequence length="68" mass="7579">MHSEVAYPVHTDDSNLDLIPRPAGQRGPSTLDRLKVTSAVARKPGREKEDRLMVTTLESSRLHVEVTI</sequence>
<evidence type="ECO:0000313" key="2">
    <source>
        <dbReference type="EMBL" id="KAK9295373.1"/>
    </source>
</evidence>
<dbReference type="EMBL" id="JAWNGG020000266">
    <property type="protein sequence ID" value="KAK9295373.1"/>
    <property type="molecule type" value="Genomic_DNA"/>
</dbReference>
<name>A0AAW0ZDB0_9HYME</name>
<feature type="region of interest" description="Disordered" evidence="1">
    <location>
        <begin position="1"/>
        <end position="30"/>
    </location>
</feature>
<keyword evidence="3" id="KW-1185">Reference proteome</keyword>
<dbReference type="Proteomes" id="UP001432146">
    <property type="component" value="Unassembled WGS sequence"/>
</dbReference>
<proteinExistence type="predicted"/>
<evidence type="ECO:0000256" key="1">
    <source>
        <dbReference type="SAM" id="MobiDB-lite"/>
    </source>
</evidence>
<comment type="caution">
    <text evidence="2">The sequence shown here is derived from an EMBL/GenBank/DDBJ whole genome shotgun (WGS) entry which is preliminary data.</text>
</comment>
<accession>A0AAW0ZDB0</accession>
<evidence type="ECO:0000313" key="3">
    <source>
        <dbReference type="Proteomes" id="UP001432146"/>
    </source>
</evidence>
<protein>
    <submittedName>
        <fullName evidence="2">Uncharacterized protein</fullName>
    </submittedName>
</protein>
<reference evidence="2 3" key="1">
    <citation type="submission" date="2024-05" db="EMBL/GenBank/DDBJ databases">
        <title>The nuclear and mitochondrial genome assemblies of Tetragonisca angustula (Apidae: Meliponini), a tiny yet remarkable pollinator in the Neotropics.</title>
        <authorList>
            <person name="Ferrari R."/>
            <person name="Ricardo P.C."/>
            <person name="Dias F.C."/>
            <person name="Araujo N.S."/>
            <person name="Soares D.O."/>
            <person name="Zhou Q.-S."/>
            <person name="Zhu C.-D."/>
            <person name="Coutinho L."/>
            <person name="Airas M.C."/>
            <person name="Batista T.M."/>
        </authorList>
    </citation>
    <scope>NUCLEOTIDE SEQUENCE [LARGE SCALE GENOMIC DNA]</scope>
    <source>
        <strain evidence="2">ASF017062</strain>
        <tissue evidence="2">Abdomen</tissue>
    </source>
</reference>